<name>A0A8I6SDC9_CIMLE</name>
<evidence type="ECO:0000313" key="2">
    <source>
        <dbReference type="EnsemblMetazoa" id="XP_014262353.1"/>
    </source>
</evidence>
<organism evidence="2 3">
    <name type="scientific">Cimex lectularius</name>
    <name type="common">Bed bug</name>
    <name type="synonym">Acanthia lectularia</name>
    <dbReference type="NCBI Taxonomy" id="79782"/>
    <lineage>
        <taxon>Eukaryota</taxon>
        <taxon>Metazoa</taxon>
        <taxon>Ecdysozoa</taxon>
        <taxon>Arthropoda</taxon>
        <taxon>Hexapoda</taxon>
        <taxon>Insecta</taxon>
        <taxon>Pterygota</taxon>
        <taxon>Neoptera</taxon>
        <taxon>Paraneoptera</taxon>
        <taxon>Hemiptera</taxon>
        <taxon>Heteroptera</taxon>
        <taxon>Panheteroptera</taxon>
        <taxon>Cimicomorpha</taxon>
        <taxon>Cimicidae</taxon>
        <taxon>Cimex</taxon>
    </lineage>
</organism>
<sequence>MSRHTRMERMISSRVGDDVFQGCVINPLTGRSSSSRPCSQASSISTLIDIRSSEGSVLDDKGSSEDDMDVVGGTPDILTEEPLARPESRRQDSTMEQSGKKVQEWFDKSFSHVKLTSQIAKDQESGQRLDTPYSPEMVKQYKLDCNYSQDDPFTVRKYLPDQGQEEETEKYTAELFQEKDTFYSNMEKKVVKSNFTEAREIIKSLNSMDNKKFTEEIVKKEQKRRVTKGKKISKDKKKGKGKAANKVKEDNDEIVSSPKIQQHDFSGNPIILNQEENHRYKSLLGELNTFMKSNKNAMVGKRQTLNLKPVNINMEEFEDWLDEVDNGNYNKNEVSERYQIKEEIFPGVFELPTNEKTVTNAKTVKKKRRPLKKSVEKKNNSEEKITPEYSDMPYLKQAWECDKSETKKNTYAFEMPIEVLDEEVLNSWRSTPYFHKEREEKVIRVVPEKKPDCDEMDVLIDIE</sequence>
<feature type="compositionally biased region" description="Basic and acidic residues" evidence="1">
    <location>
        <begin position="82"/>
        <end position="101"/>
    </location>
</feature>
<keyword evidence="3" id="KW-1185">Reference proteome</keyword>
<dbReference type="EnsemblMetazoa" id="XM_014406867.1">
    <property type="protein sequence ID" value="XP_014262353.1"/>
    <property type="gene ID" value="LOC106674249"/>
</dbReference>
<dbReference type="KEGG" id="clec:106674249"/>
<dbReference type="GeneID" id="106674249"/>
<reference evidence="2" key="1">
    <citation type="submission" date="2022-01" db="UniProtKB">
        <authorList>
            <consortium name="EnsemblMetazoa"/>
        </authorList>
    </citation>
    <scope>IDENTIFICATION</scope>
</reference>
<protein>
    <submittedName>
        <fullName evidence="2">Uncharacterized protein</fullName>
    </submittedName>
</protein>
<evidence type="ECO:0000313" key="3">
    <source>
        <dbReference type="Proteomes" id="UP000494040"/>
    </source>
</evidence>
<accession>A0A8I6SDC9</accession>
<dbReference type="AlphaFoldDB" id="A0A8I6SDC9"/>
<evidence type="ECO:0000256" key="1">
    <source>
        <dbReference type="SAM" id="MobiDB-lite"/>
    </source>
</evidence>
<feature type="region of interest" description="Disordered" evidence="1">
    <location>
        <begin position="224"/>
        <end position="257"/>
    </location>
</feature>
<feature type="compositionally biased region" description="Low complexity" evidence="1">
    <location>
        <begin position="32"/>
        <end position="45"/>
    </location>
</feature>
<feature type="compositionally biased region" description="Basic residues" evidence="1">
    <location>
        <begin position="224"/>
        <end position="245"/>
    </location>
</feature>
<dbReference type="RefSeq" id="XP_014262353.1">
    <property type="nucleotide sequence ID" value="XM_014406867.1"/>
</dbReference>
<proteinExistence type="predicted"/>
<dbReference type="Proteomes" id="UP000494040">
    <property type="component" value="Unassembled WGS sequence"/>
</dbReference>
<feature type="region of interest" description="Disordered" evidence="1">
    <location>
        <begin position="29"/>
        <end position="101"/>
    </location>
</feature>